<evidence type="ECO:0000313" key="1">
    <source>
        <dbReference type="EMBL" id="AHC35769.1"/>
    </source>
</evidence>
<organism evidence="1 2">
    <name type="scientific">Pseudomonas gorinensis</name>
    <dbReference type="NCBI Taxonomy" id="3240790"/>
    <lineage>
        <taxon>Bacteria</taxon>
        <taxon>Pseudomonadati</taxon>
        <taxon>Pseudomonadota</taxon>
        <taxon>Gammaproteobacteria</taxon>
        <taxon>Pseudomonadales</taxon>
        <taxon>Pseudomonadaceae</taxon>
        <taxon>Pseudomonas</taxon>
    </lineage>
</organism>
<dbReference type="Proteomes" id="UP000018725">
    <property type="component" value="Chromosome"/>
</dbReference>
<protein>
    <submittedName>
        <fullName evidence="1">Uncharacterized protein</fullName>
    </submittedName>
</protein>
<accession>A0ACA7P7J4</accession>
<reference evidence="1 2" key="1">
    <citation type="journal article" date="2014" name="Genome Announc.">
        <title>Complete Genome Sequence of Pseudomonas sp. Strain TKP, Isolated from a gamma-Hexachlorocyclohexane-Degrading Mixed Culture.</title>
        <authorList>
            <person name="Ohtsubo Y."/>
            <person name="Kishida K."/>
            <person name="Sato T."/>
            <person name="Tabata M."/>
            <person name="Kawasumi T."/>
            <person name="Ogura Y."/>
            <person name="Hayashi T."/>
            <person name="Tsuda M."/>
            <person name="Nagata Y."/>
        </authorList>
    </citation>
    <scope>NUCLEOTIDE SEQUENCE [LARGE SCALE GENOMIC DNA]</scope>
    <source>
        <strain evidence="1 2">TKP</strain>
    </source>
</reference>
<dbReference type="EMBL" id="CP006852">
    <property type="protein sequence ID" value="AHC35769.1"/>
    <property type="molecule type" value="Genomic_DNA"/>
</dbReference>
<gene>
    <name evidence="1" type="ORF">U771_16245</name>
</gene>
<evidence type="ECO:0000313" key="2">
    <source>
        <dbReference type="Proteomes" id="UP000018725"/>
    </source>
</evidence>
<sequence>MALLLSDDHALQLPGNSQHQDAAERQYHRDPPQTGCGNSARYRTKASIIIACSAAW</sequence>
<keyword evidence="2" id="KW-1185">Reference proteome</keyword>
<proteinExistence type="predicted"/>
<name>A0ACA7P7J4_9PSED</name>